<keyword evidence="7" id="KW-0460">Magnesium</keyword>
<dbReference type="PROSITE" id="PS01066">
    <property type="entry name" value="UPP_SYNTHASE"/>
    <property type="match status" value="1"/>
</dbReference>
<sequence>MSWLFGHHDRKPGIFLSLVYKILKAGIIPQHVAFIMDGNRRFACKEKIERREGHNKGFHKLTEVLQWCYELGIPEVTVYAFSIENFKRSQDEVDTLLEIFKKELNKLLEKKDELTEYSVCIRFIGNIALFDDDIREIIFKVINLTKNNNRSFLNIAMAYTSRDEITYAIREIAVGVDKGMILESDIDEELLENCFYTNKCKPVDMVIRTSGEVRLSDFLLWQTSFSTLCFVDSLWPEFTVWNLLFCIFKFQLGYNTIQNAKSTSKLKERRAQLELDLQSAYKAERCSEDNIDPDNIEKQTLLRTERINRFLALVEDRRNELLFLTKS</sequence>
<evidence type="ECO:0000256" key="9">
    <source>
        <dbReference type="ARBA" id="ARBA00047353"/>
    </source>
</evidence>
<dbReference type="EMBL" id="HAAD01002881">
    <property type="protein sequence ID" value="CDG69113.1"/>
    <property type="molecule type" value="mRNA"/>
</dbReference>
<evidence type="ECO:0000256" key="4">
    <source>
        <dbReference type="ARBA" id="ARBA00005432"/>
    </source>
</evidence>
<dbReference type="PANTHER" id="PTHR10291">
    <property type="entry name" value="DEHYDRODOLICHYL DIPHOSPHATE SYNTHASE FAMILY MEMBER"/>
    <property type="match status" value="1"/>
</dbReference>
<evidence type="ECO:0000256" key="12">
    <source>
        <dbReference type="RuleBase" id="RU363018"/>
    </source>
</evidence>
<dbReference type="KEGG" id="hmg:101238202"/>
<evidence type="ECO:0000256" key="2">
    <source>
        <dbReference type="ARBA" id="ARBA00004406"/>
    </source>
</evidence>
<evidence type="ECO:0000256" key="1">
    <source>
        <dbReference type="ARBA" id="ARBA00001946"/>
    </source>
</evidence>
<dbReference type="NCBIfam" id="TIGR00055">
    <property type="entry name" value="uppS"/>
    <property type="match status" value="1"/>
</dbReference>
<dbReference type="GO" id="GO:0016094">
    <property type="term" value="P:polyprenol biosynthetic process"/>
    <property type="evidence" value="ECO:0007669"/>
    <property type="project" value="TreeGrafter"/>
</dbReference>
<dbReference type="OMA" id="FDRRDLW"/>
<dbReference type="InterPro" id="IPR036424">
    <property type="entry name" value="UPP_synth-like_sf"/>
</dbReference>
<evidence type="ECO:0000256" key="10">
    <source>
        <dbReference type="ARBA" id="ARBA00058504"/>
    </source>
</evidence>
<comment type="cofactor">
    <cofactor evidence="1">
        <name>Mg(2+)</name>
        <dbReference type="ChEBI" id="CHEBI:18420"/>
    </cofactor>
</comment>
<dbReference type="GO" id="GO:1904423">
    <property type="term" value="C:dehydrodolichyl diphosphate synthase complex"/>
    <property type="evidence" value="ECO:0007669"/>
    <property type="project" value="TreeGrafter"/>
</dbReference>
<reference evidence="13" key="1">
    <citation type="journal article" date="2013" name="Genome Biol. Evol.">
        <title>Punctuated emergences of genetic and phenotypic innovations in eumetazoan, bilaterian, euteleostome, and hominidae ancestors.</title>
        <authorList>
            <person name="Wenger Y."/>
            <person name="Galliot B."/>
        </authorList>
    </citation>
    <scope>NUCLEOTIDE SEQUENCE</scope>
    <source>
        <tissue evidence="13">Whole animals</tissue>
    </source>
</reference>
<evidence type="ECO:0000256" key="6">
    <source>
        <dbReference type="ARBA" id="ARBA00022824"/>
    </source>
</evidence>
<dbReference type="OrthoDB" id="4173905at2759"/>
<dbReference type="PANTHER" id="PTHR10291:SF43">
    <property type="entry name" value="DEHYDRODOLICHYL DIPHOSPHATE SYNTHASE COMPLEX SUBUNIT DHDDS"/>
    <property type="match status" value="1"/>
</dbReference>
<name>T2MA17_HYDVU</name>
<evidence type="ECO:0000256" key="8">
    <source>
        <dbReference type="ARBA" id="ARBA00023136"/>
    </source>
</evidence>
<proteinExistence type="evidence at transcript level"/>
<keyword evidence="8" id="KW-0472">Membrane</keyword>
<dbReference type="InterPro" id="IPR018520">
    <property type="entry name" value="UPP_synth-like_CS"/>
</dbReference>
<dbReference type="Gene3D" id="3.40.1180.10">
    <property type="entry name" value="Decaprenyl diphosphate synthase-like"/>
    <property type="match status" value="1"/>
</dbReference>
<evidence type="ECO:0000256" key="11">
    <source>
        <dbReference type="ARBA" id="ARBA00064670"/>
    </source>
</evidence>
<dbReference type="AlphaFoldDB" id="T2MA17"/>
<dbReference type="CDD" id="cd00475">
    <property type="entry name" value="Cis_IPPS"/>
    <property type="match status" value="1"/>
</dbReference>
<comment type="function">
    <text evidence="10">With NUS1, forms the dehydrodolichyl diphosphate synthase (DDS) complex, an essential component of the dolichol monophosphate (Dol-P) biosynthetic machinery. Adds multiple copies of isopentenyl pyrophosphate (IPP) to farnesyl pyrophosphate (FPP) to produce dehydrodolichyl diphosphate (Dedol-PP), a precursor of dolichol which is utilized as a sugar carrier in protein glycosylation in the endoplasmic reticulum (ER).</text>
</comment>
<dbReference type="FunFam" id="3.40.1180.10:FF:000002">
    <property type="entry name" value="Alkyl transferase"/>
    <property type="match status" value="1"/>
</dbReference>
<comment type="catalytic activity">
    <reaction evidence="9">
        <text>n isopentenyl diphosphate + (2E,6E)-farnesyl diphosphate = a di-trans,poly-cis-polyprenyl diphosphate + n diphosphate</text>
        <dbReference type="Rhea" id="RHEA:53008"/>
        <dbReference type="Rhea" id="RHEA-COMP:19494"/>
        <dbReference type="ChEBI" id="CHEBI:33019"/>
        <dbReference type="ChEBI" id="CHEBI:128769"/>
        <dbReference type="ChEBI" id="CHEBI:136960"/>
        <dbReference type="ChEBI" id="CHEBI:175763"/>
        <dbReference type="EC" id="2.5.1.87"/>
    </reaction>
</comment>
<dbReference type="InterPro" id="IPR001441">
    <property type="entry name" value="UPP_synth-like"/>
</dbReference>
<dbReference type="SUPFAM" id="SSF64005">
    <property type="entry name" value="Undecaprenyl diphosphate synthase"/>
    <property type="match status" value="1"/>
</dbReference>
<dbReference type="EC" id="2.5.1.-" evidence="12"/>
<dbReference type="GO" id="GO:0045547">
    <property type="term" value="F:ditrans,polycis-polyprenyl diphosphate synthase [(2E,6E)-farnesyl diphosphate specific] activity"/>
    <property type="evidence" value="ECO:0007669"/>
    <property type="project" value="UniProtKB-EC"/>
</dbReference>
<keyword evidence="5 12" id="KW-0808">Transferase</keyword>
<keyword evidence="6" id="KW-0256">Endoplasmic reticulum</keyword>
<comment type="similarity">
    <text evidence="4 12">Belongs to the UPP synthase family.</text>
</comment>
<evidence type="ECO:0000256" key="5">
    <source>
        <dbReference type="ARBA" id="ARBA00022679"/>
    </source>
</evidence>
<evidence type="ECO:0000313" key="13">
    <source>
        <dbReference type="EMBL" id="CDG69113.1"/>
    </source>
</evidence>
<protein>
    <recommendedName>
        <fullName evidence="12">Alkyl transferase</fullName>
        <ecNumber evidence="12">2.5.1.-</ecNumber>
    </recommendedName>
</protein>
<dbReference type="HAMAP" id="MF_01139">
    <property type="entry name" value="ISPT"/>
    <property type="match status" value="1"/>
</dbReference>
<evidence type="ECO:0000256" key="3">
    <source>
        <dbReference type="ARBA" id="ARBA00004922"/>
    </source>
</evidence>
<accession>T2MA17</accession>
<organism evidence="13">
    <name type="scientific">Hydra vulgaris</name>
    <name type="common">Hydra</name>
    <name type="synonym">Hydra attenuata</name>
    <dbReference type="NCBI Taxonomy" id="6087"/>
    <lineage>
        <taxon>Eukaryota</taxon>
        <taxon>Metazoa</taxon>
        <taxon>Cnidaria</taxon>
        <taxon>Hydrozoa</taxon>
        <taxon>Hydroidolina</taxon>
        <taxon>Anthoathecata</taxon>
        <taxon>Aplanulata</taxon>
        <taxon>Hydridae</taxon>
        <taxon>Hydra</taxon>
    </lineage>
</organism>
<dbReference type="GO" id="GO:0005789">
    <property type="term" value="C:endoplasmic reticulum membrane"/>
    <property type="evidence" value="ECO:0007669"/>
    <property type="project" value="UniProtKB-SubCell"/>
</dbReference>
<gene>
    <name evidence="13" type="primary">DHDDS</name>
</gene>
<comment type="subunit">
    <text evidence="11">Forms an active dehydrodolichyl diphosphate synthase complex with NUS1.</text>
</comment>
<evidence type="ECO:0000256" key="7">
    <source>
        <dbReference type="ARBA" id="ARBA00022842"/>
    </source>
</evidence>
<comment type="pathway">
    <text evidence="3">Protein modification; protein glycosylation.</text>
</comment>
<comment type="subcellular location">
    <subcellularLocation>
        <location evidence="2">Endoplasmic reticulum membrane</location>
        <topology evidence="2">Peripheral membrane protein</topology>
    </subcellularLocation>
</comment>
<dbReference type="Pfam" id="PF01255">
    <property type="entry name" value="Prenyltransf"/>
    <property type="match status" value="1"/>
</dbReference>